<dbReference type="EnsemblMetazoa" id="RPRC013128-RA">
    <property type="protein sequence ID" value="RPRC013128-PA"/>
    <property type="gene ID" value="RPRC013128"/>
</dbReference>
<dbReference type="VEuPathDB" id="VectorBase:RPRC013128"/>
<evidence type="ECO:0000313" key="1">
    <source>
        <dbReference type="EnsemblMetazoa" id="RPRC013128-PA"/>
    </source>
</evidence>
<keyword evidence="2" id="KW-1185">Reference proteome</keyword>
<evidence type="ECO:0000313" key="2">
    <source>
        <dbReference type="Proteomes" id="UP000015103"/>
    </source>
</evidence>
<protein>
    <submittedName>
        <fullName evidence="1">Uncharacterized protein</fullName>
    </submittedName>
</protein>
<organism evidence="1 2">
    <name type="scientific">Rhodnius prolixus</name>
    <name type="common">Triatomid bug</name>
    <dbReference type="NCBI Taxonomy" id="13249"/>
    <lineage>
        <taxon>Eukaryota</taxon>
        <taxon>Metazoa</taxon>
        <taxon>Ecdysozoa</taxon>
        <taxon>Arthropoda</taxon>
        <taxon>Hexapoda</taxon>
        <taxon>Insecta</taxon>
        <taxon>Pterygota</taxon>
        <taxon>Neoptera</taxon>
        <taxon>Paraneoptera</taxon>
        <taxon>Hemiptera</taxon>
        <taxon>Heteroptera</taxon>
        <taxon>Panheteroptera</taxon>
        <taxon>Cimicomorpha</taxon>
        <taxon>Reduviidae</taxon>
        <taxon>Triatominae</taxon>
        <taxon>Rhodnius</taxon>
    </lineage>
</organism>
<dbReference type="InParanoid" id="T1IA07"/>
<dbReference type="eggNOG" id="ENOG502RU8G">
    <property type="taxonomic scope" value="Eukaryota"/>
</dbReference>
<reference evidence="1" key="1">
    <citation type="submission" date="2015-05" db="UniProtKB">
        <authorList>
            <consortium name="EnsemblMetazoa"/>
        </authorList>
    </citation>
    <scope>IDENTIFICATION</scope>
</reference>
<dbReference type="STRING" id="13249.T1IA07"/>
<dbReference type="HOGENOM" id="CLU_684402_0_0_1"/>
<dbReference type="EMBL" id="ACPB03012045">
    <property type="status" value="NOT_ANNOTATED_CDS"/>
    <property type="molecule type" value="Genomic_DNA"/>
</dbReference>
<accession>T1IA07</accession>
<sequence length="403" mass="47757">NFIAGLKKKKKKKKSTHFPLEAEKVKVKKRQMKSAFFRICANLASCYLFMGRIEQTKKLLTHAGKQMNPIYLFYCLMFCIPFFKSDAKEKIVGRLSLRCQILMIISQLKLVRCLKFQEIYGLIEELKYDADKQFFLYVYHTVNLELFLDTGIYSSPVEMSYEAMKEAGVLDDITPEYELSRRFAIYIWLLFLRQADFEEAKIYTVPDFPSIDMVPDNLYRTLKILEAQLLTLVHRINMGKSVIPLNDSVLLKLYILKKTFKANFQAYYPNFLLLKAYYKIILFHYKPWRKLPGFKDLKQAYITARKSNNKLTKMQIKHNVEFWFNSSSPAQIEEECYKTTTDLTTITSYHLSGQPYESLIYQTLPLLPLPLITQLYIDEIKTRVDLYKKYSKVHKKYFVNFWK</sequence>
<proteinExistence type="predicted"/>
<dbReference type="Proteomes" id="UP000015103">
    <property type="component" value="Unassembled WGS sequence"/>
</dbReference>
<dbReference type="AlphaFoldDB" id="T1IA07"/>
<name>T1IA07_RHOPR</name>